<dbReference type="InterPro" id="IPR004143">
    <property type="entry name" value="BPL_LPL_catalytic"/>
</dbReference>
<evidence type="ECO:0000256" key="1">
    <source>
        <dbReference type="ARBA" id="ARBA00022598"/>
    </source>
</evidence>
<name>A0ABP1F1J1_9FLAO</name>
<dbReference type="RefSeq" id="WP_348718710.1">
    <property type="nucleotide sequence ID" value="NZ_CAXJIO010000016.1"/>
</dbReference>
<gene>
    <name evidence="3" type="ORF">T190423A01A_70079</name>
</gene>
<dbReference type="GO" id="GO:0004077">
    <property type="term" value="F:biotin--[biotin carboxyl-carrier protein] ligase activity"/>
    <property type="evidence" value="ECO:0007669"/>
    <property type="project" value="UniProtKB-EC"/>
</dbReference>
<keyword evidence="1 3" id="KW-0436">Ligase</keyword>
<comment type="caution">
    <text evidence="3">The sequence shown here is derived from an EMBL/GenBank/DDBJ whole genome shotgun (WGS) entry which is preliminary data.</text>
</comment>
<dbReference type="PROSITE" id="PS51733">
    <property type="entry name" value="BPL_LPL_CATALYTIC"/>
    <property type="match status" value="1"/>
</dbReference>
<dbReference type="PANTHER" id="PTHR12835:SF5">
    <property type="entry name" value="BIOTIN--PROTEIN LIGASE"/>
    <property type="match status" value="1"/>
</dbReference>
<accession>A0ABP1F1J1</accession>
<keyword evidence="4" id="KW-1185">Reference proteome</keyword>
<organism evidence="3 4">
    <name type="scientific">Tenacibaculum polynesiense</name>
    <dbReference type="NCBI Taxonomy" id="3137857"/>
    <lineage>
        <taxon>Bacteria</taxon>
        <taxon>Pseudomonadati</taxon>
        <taxon>Bacteroidota</taxon>
        <taxon>Flavobacteriia</taxon>
        <taxon>Flavobacteriales</taxon>
        <taxon>Flavobacteriaceae</taxon>
        <taxon>Tenacibaculum</taxon>
    </lineage>
</organism>
<feature type="domain" description="BPL/LPL catalytic" evidence="2">
    <location>
        <begin position="1"/>
        <end position="178"/>
    </location>
</feature>
<evidence type="ECO:0000313" key="3">
    <source>
        <dbReference type="EMBL" id="CAL2104386.1"/>
    </source>
</evidence>
<sequence>MKIIKLSAIDSTNSFLKEMAENSVIDNFTTVVAERQTKGRGQMNSKWVSEEGKNLTFSTFVRFESLLFEQHRYLSFAVALSVFEAVKSLGINRLTIKWPNDIMSGNKKIGGILIENSLSRNLIVSSIIGIGLNVNQDFFTEELPNATSIRNIIGQEISKEKVFQLILERLQSNIKLLNKKEEDILETRYLNNLYKKNIPSMFKTMEGKLFMGKIIGVSQEGKLQLELEDETLKEFDLKEVSFA</sequence>
<reference evidence="3 4" key="1">
    <citation type="submission" date="2024-05" db="EMBL/GenBank/DDBJ databases">
        <authorList>
            <person name="Duchaud E."/>
        </authorList>
    </citation>
    <scope>NUCLEOTIDE SEQUENCE [LARGE SCALE GENOMIC DNA]</scope>
    <source>
        <strain evidence="3">Ena-SAMPLE-TAB-13-05-2024-13:56:06:370-140308</strain>
    </source>
</reference>
<dbReference type="InterPro" id="IPR004408">
    <property type="entry name" value="Biotin_CoA_COase_ligase"/>
</dbReference>
<dbReference type="EC" id="6.3.4.15" evidence="3"/>
<evidence type="ECO:0000313" key="4">
    <source>
        <dbReference type="Proteomes" id="UP001497527"/>
    </source>
</evidence>
<dbReference type="CDD" id="cd16442">
    <property type="entry name" value="BPL"/>
    <property type="match status" value="1"/>
</dbReference>
<dbReference type="Pfam" id="PF03099">
    <property type="entry name" value="BPL_LplA_LipB"/>
    <property type="match status" value="1"/>
</dbReference>
<dbReference type="InterPro" id="IPR045864">
    <property type="entry name" value="aa-tRNA-synth_II/BPL/LPL"/>
</dbReference>
<dbReference type="Gene3D" id="3.30.930.10">
    <property type="entry name" value="Bira Bifunctional Protein, Domain 2"/>
    <property type="match status" value="1"/>
</dbReference>
<dbReference type="Proteomes" id="UP001497527">
    <property type="component" value="Unassembled WGS sequence"/>
</dbReference>
<dbReference type="EMBL" id="CAXJIO010000016">
    <property type="protein sequence ID" value="CAL2104386.1"/>
    <property type="molecule type" value="Genomic_DNA"/>
</dbReference>
<dbReference type="SUPFAM" id="SSF55681">
    <property type="entry name" value="Class II aaRS and biotin synthetases"/>
    <property type="match status" value="1"/>
</dbReference>
<dbReference type="PANTHER" id="PTHR12835">
    <property type="entry name" value="BIOTIN PROTEIN LIGASE"/>
    <property type="match status" value="1"/>
</dbReference>
<protein>
    <submittedName>
        <fullName evidence="3">BirA family transcriptional regulator, biotin operon repressor / biotin---(Acetyl-CoA-carboxylase) ligase</fullName>
        <ecNumber evidence="3">6.3.4.15</ecNumber>
    </submittedName>
</protein>
<proteinExistence type="predicted"/>
<dbReference type="NCBIfam" id="TIGR00121">
    <property type="entry name" value="birA_ligase"/>
    <property type="match status" value="1"/>
</dbReference>
<evidence type="ECO:0000259" key="2">
    <source>
        <dbReference type="PROSITE" id="PS51733"/>
    </source>
</evidence>